<evidence type="ECO:0000313" key="2">
    <source>
        <dbReference type="Proteomes" id="UP000030428"/>
    </source>
</evidence>
<keyword evidence="2" id="KW-1185">Reference proteome</keyword>
<accession>A0A4E0RMX3</accession>
<reference evidence="1 2" key="1">
    <citation type="journal article" date="2016" name="Front. Microbiol.">
        <title>Single-Cell (Meta-)Genomics of a Dimorphic Candidatus Thiomargarita nelsonii Reveals Genomic Plasticity.</title>
        <authorList>
            <person name="Flood B.E."/>
            <person name="Fliss P."/>
            <person name="Jones D.S."/>
            <person name="Dick G.J."/>
            <person name="Jain S."/>
            <person name="Kaster A.K."/>
            <person name="Winkel M."/>
            <person name="Mussmann M."/>
            <person name="Bailey J."/>
        </authorList>
    </citation>
    <scope>NUCLEOTIDE SEQUENCE [LARGE SCALE GENOMIC DNA]</scope>
    <source>
        <strain evidence="1">Hydrate Ridge</strain>
    </source>
</reference>
<name>A0A4E0RMX3_9GAMM</name>
<protein>
    <submittedName>
        <fullName evidence="1">Uncharacterized protein</fullName>
    </submittedName>
</protein>
<dbReference type="Proteomes" id="UP000030428">
    <property type="component" value="Unassembled WGS sequence"/>
</dbReference>
<comment type="caution">
    <text evidence="1">The sequence shown here is derived from an EMBL/GenBank/DDBJ whole genome shotgun (WGS) entry which is preliminary data.</text>
</comment>
<feature type="non-terminal residue" evidence="1">
    <location>
        <position position="118"/>
    </location>
</feature>
<organism evidence="1 2">
    <name type="scientific">Candidatus Thiomargarita nelsonii</name>
    <dbReference type="NCBI Taxonomy" id="1003181"/>
    <lineage>
        <taxon>Bacteria</taxon>
        <taxon>Pseudomonadati</taxon>
        <taxon>Pseudomonadota</taxon>
        <taxon>Gammaproteobacteria</taxon>
        <taxon>Thiotrichales</taxon>
        <taxon>Thiotrichaceae</taxon>
        <taxon>Thiomargarita</taxon>
    </lineage>
</organism>
<dbReference type="EMBL" id="JSZA02000240">
    <property type="protein sequence ID" value="TGO02064.1"/>
    <property type="molecule type" value="Genomic_DNA"/>
</dbReference>
<proteinExistence type="predicted"/>
<sequence length="118" mass="12917">MDATYETQVPAPVVLWEPLIVNLPSMVPGEVFYGELSLTNYGLVRAYNLNFRLPNDQYFKYEWLAALPESLEANQRVVIPYRVTALSSFNPEGGESGGGCGGYSNAATVDLNYVCANG</sequence>
<dbReference type="AlphaFoldDB" id="A0A4E0RMX3"/>
<gene>
    <name evidence="1" type="ORF">PN36_31085</name>
</gene>
<evidence type="ECO:0000313" key="1">
    <source>
        <dbReference type="EMBL" id="TGO02064.1"/>
    </source>
</evidence>